<evidence type="ECO:0000313" key="4">
    <source>
        <dbReference type="Proteomes" id="UP000275069"/>
    </source>
</evidence>
<feature type="domain" description="Cupin type-2" evidence="2">
    <location>
        <begin position="80"/>
        <end position="145"/>
    </location>
</feature>
<dbReference type="EMBL" id="CP032624">
    <property type="protein sequence ID" value="AYG02876.1"/>
    <property type="molecule type" value="Genomic_DNA"/>
</dbReference>
<dbReference type="KEGG" id="gry:D7I44_04620"/>
<gene>
    <name evidence="3" type="ORF">D7I44_04620</name>
</gene>
<dbReference type="PANTHER" id="PTHR36440">
    <property type="entry name" value="PUTATIVE (AFU_ORTHOLOGUE AFUA_8G07350)-RELATED"/>
    <property type="match status" value="1"/>
</dbReference>
<dbReference type="InterPro" id="IPR053146">
    <property type="entry name" value="QDO-like"/>
</dbReference>
<dbReference type="InterPro" id="IPR011051">
    <property type="entry name" value="RmlC_Cupin_sf"/>
</dbReference>
<dbReference type="Pfam" id="PF07883">
    <property type="entry name" value="Cupin_2"/>
    <property type="match status" value="1"/>
</dbReference>
<evidence type="ECO:0000256" key="1">
    <source>
        <dbReference type="SAM" id="MobiDB-lite"/>
    </source>
</evidence>
<dbReference type="InterPro" id="IPR013096">
    <property type="entry name" value="Cupin_2"/>
</dbReference>
<dbReference type="Proteomes" id="UP000275069">
    <property type="component" value="Chromosome"/>
</dbReference>
<sequence>MTSGSWPKRRSPPSQWPPRRRRRSVTIAKSQEGEGAVSGKSAVVVPAAEGKVEVQPWGKLVWFVSGPQESSETMTVGRCYISPNQQNGRHYHPNCDEVLHVLQGEIEHSAGDERVIMRAGDTISIPAKVIHNARNLGAEEAVMVISFSSPYREAIGE</sequence>
<dbReference type="AlphaFoldDB" id="A0A387BPJ5"/>
<accession>A0A387BPJ5</accession>
<evidence type="ECO:0000259" key="2">
    <source>
        <dbReference type="Pfam" id="PF07883"/>
    </source>
</evidence>
<dbReference type="SUPFAM" id="SSF51182">
    <property type="entry name" value="RmlC-like cupins"/>
    <property type="match status" value="1"/>
</dbReference>
<reference evidence="3 4" key="1">
    <citation type="submission" date="2018-09" db="EMBL/GenBank/DDBJ databases">
        <title>Genome sequencing of strain 2DFW10M-5.</title>
        <authorList>
            <person name="Heo J."/>
            <person name="Kim S.-J."/>
            <person name="Kwon S.-W."/>
        </authorList>
    </citation>
    <scope>NUCLEOTIDE SEQUENCE [LARGE SCALE GENOMIC DNA]</scope>
    <source>
        <strain evidence="3 4">2DFW10M-5</strain>
    </source>
</reference>
<dbReference type="PANTHER" id="PTHR36440:SF1">
    <property type="entry name" value="PUTATIVE (AFU_ORTHOLOGUE AFUA_8G07350)-RELATED"/>
    <property type="match status" value="1"/>
</dbReference>
<protein>
    <submittedName>
        <fullName evidence="3">Cupin domain-containing protein</fullName>
    </submittedName>
</protein>
<feature type="region of interest" description="Disordered" evidence="1">
    <location>
        <begin position="1"/>
        <end position="40"/>
    </location>
</feature>
<dbReference type="InterPro" id="IPR014710">
    <property type="entry name" value="RmlC-like_jellyroll"/>
</dbReference>
<organism evidence="3 4">
    <name type="scientific">Gryllotalpicola protaetiae</name>
    <dbReference type="NCBI Taxonomy" id="2419771"/>
    <lineage>
        <taxon>Bacteria</taxon>
        <taxon>Bacillati</taxon>
        <taxon>Actinomycetota</taxon>
        <taxon>Actinomycetes</taxon>
        <taxon>Micrococcales</taxon>
        <taxon>Microbacteriaceae</taxon>
        <taxon>Gryllotalpicola</taxon>
    </lineage>
</organism>
<keyword evidence="4" id="KW-1185">Reference proteome</keyword>
<name>A0A387BPJ5_9MICO</name>
<dbReference type="OrthoDB" id="3231985at2"/>
<dbReference type="Gene3D" id="2.60.120.10">
    <property type="entry name" value="Jelly Rolls"/>
    <property type="match status" value="1"/>
</dbReference>
<proteinExistence type="predicted"/>
<evidence type="ECO:0000313" key="3">
    <source>
        <dbReference type="EMBL" id="AYG02876.1"/>
    </source>
</evidence>